<organism evidence="1 2">
    <name type="scientific">Vibrio algivorus</name>
    <dbReference type="NCBI Taxonomy" id="1667024"/>
    <lineage>
        <taxon>Bacteria</taxon>
        <taxon>Pseudomonadati</taxon>
        <taxon>Pseudomonadota</taxon>
        <taxon>Gammaproteobacteria</taxon>
        <taxon>Vibrionales</taxon>
        <taxon>Vibrionaceae</taxon>
        <taxon>Vibrio</taxon>
    </lineage>
</organism>
<sequence>MTEITSEELKQKIEGLEKIISNMKTDLSITKQLLEKSTRADPTGSVAISDLPAISDDEIGENPQVILEHATGTKRGFLSQLLDQLPDLEVTDIPAAVNSTDSGSGFGGFRYTVDGSTLNLFTS</sequence>
<dbReference type="RefSeq" id="WP_144388587.1">
    <property type="nucleotide sequence ID" value="NZ_CANNCB010000031.1"/>
</dbReference>
<dbReference type="AlphaFoldDB" id="A0A557P358"/>
<gene>
    <name evidence="1" type="ORF">FOF44_12395</name>
</gene>
<comment type="caution">
    <text evidence="1">The sequence shown here is derived from an EMBL/GenBank/DDBJ whole genome shotgun (WGS) entry which is preliminary data.</text>
</comment>
<name>A0A557P358_9VIBR</name>
<dbReference type="EMBL" id="VMKJ01000026">
    <property type="protein sequence ID" value="TVO35096.1"/>
    <property type="molecule type" value="Genomic_DNA"/>
</dbReference>
<proteinExistence type="predicted"/>
<evidence type="ECO:0000313" key="1">
    <source>
        <dbReference type="EMBL" id="TVO35096.1"/>
    </source>
</evidence>
<accession>A0A557P358</accession>
<protein>
    <submittedName>
        <fullName evidence="1">Uncharacterized protein</fullName>
    </submittedName>
</protein>
<dbReference type="Proteomes" id="UP000319828">
    <property type="component" value="Unassembled WGS sequence"/>
</dbReference>
<reference evidence="1 2" key="1">
    <citation type="submission" date="2019-07" db="EMBL/GenBank/DDBJ databases">
        <title>The draft genome sequence of Vibrio algivorus M1486.</title>
        <authorList>
            <person name="Meng X."/>
        </authorList>
    </citation>
    <scope>NUCLEOTIDE SEQUENCE [LARGE SCALE GENOMIC DNA]</scope>
    <source>
        <strain evidence="1 2">M1486</strain>
    </source>
</reference>
<evidence type="ECO:0000313" key="2">
    <source>
        <dbReference type="Proteomes" id="UP000319828"/>
    </source>
</evidence>